<keyword evidence="3" id="KW-1185">Reference proteome</keyword>
<reference evidence="2" key="2">
    <citation type="submission" date="2021-01" db="EMBL/GenBank/DDBJ databases">
        <authorList>
            <person name="Schikora-Tamarit M.A."/>
        </authorList>
    </citation>
    <scope>NUCLEOTIDE SEQUENCE</scope>
    <source>
        <strain evidence="2">CBS6341</strain>
    </source>
</reference>
<name>A0A9P8P325_9ASCO</name>
<protein>
    <submittedName>
        <fullName evidence="2">Uncharacterized protein</fullName>
    </submittedName>
</protein>
<feature type="compositionally biased region" description="Polar residues" evidence="1">
    <location>
        <begin position="1"/>
        <end position="20"/>
    </location>
</feature>
<sequence>KLIRTQRSTTVKATTTMASKSSLETPPLSLTSLTADQDRFKQFQEEILNDMNNFTKLIQSKFENFNREMSNISVNRGTKGKGKKVKK</sequence>
<gene>
    <name evidence="2" type="ORF">WICMUC_005834</name>
</gene>
<evidence type="ECO:0000256" key="1">
    <source>
        <dbReference type="SAM" id="MobiDB-lite"/>
    </source>
</evidence>
<organism evidence="2 3">
    <name type="scientific">Wickerhamomyces mucosus</name>
    <dbReference type="NCBI Taxonomy" id="1378264"/>
    <lineage>
        <taxon>Eukaryota</taxon>
        <taxon>Fungi</taxon>
        <taxon>Dikarya</taxon>
        <taxon>Ascomycota</taxon>
        <taxon>Saccharomycotina</taxon>
        <taxon>Saccharomycetes</taxon>
        <taxon>Phaffomycetales</taxon>
        <taxon>Wickerhamomycetaceae</taxon>
        <taxon>Wickerhamomyces</taxon>
    </lineage>
</organism>
<dbReference type="AlphaFoldDB" id="A0A9P8P325"/>
<feature type="region of interest" description="Disordered" evidence="1">
    <location>
        <begin position="1"/>
        <end position="28"/>
    </location>
</feature>
<evidence type="ECO:0000313" key="3">
    <source>
        <dbReference type="Proteomes" id="UP000769528"/>
    </source>
</evidence>
<comment type="caution">
    <text evidence="2">The sequence shown here is derived from an EMBL/GenBank/DDBJ whole genome shotgun (WGS) entry which is preliminary data.</text>
</comment>
<evidence type="ECO:0000313" key="2">
    <source>
        <dbReference type="EMBL" id="KAH3664327.1"/>
    </source>
</evidence>
<dbReference type="EMBL" id="JAEUBF010001475">
    <property type="protein sequence ID" value="KAH3664327.1"/>
    <property type="molecule type" value="Genomic_DNA"/>
</dbReference>
<proteinExistence type="predicted"/>
<feature type="non-terminal residue" evidence="2">
    <location>
        <position position="1"/>
    </location>
</feature>
<dbReference type="Proteomes" id="UP000769528">
    <property type="component" value="Unassembled WGS sequence"/>
</dbReference>
<accession>A0A9P8P325</accession>
<reference evidence="2" key="1">
    <citation type="journal article" date="2021" name="Open Biol.">
        <title>Shared evolutionary footprints suggest mitochondrial oxidative damage underlies multiple complex I losses in fungi.</title>
        <authorList>
            <person name="Schikora-Tamarit M.A."/>
            <person name="Marcet-Houben M."/>
            <person name="Nosek J."/>
            <person name="Gabaldon T."/>
        </authorList>
    </citation>
    <scope>NUCLEOTIDE SEQUENCE</scope>
    <source>
        <strain evidence="2">CBS6341</strain>
    </source>
</reference>